<keyword evidence="4" id="KW-1185">Reference proteome</keyword>
<dbReference type="KEGG" id="mlr:MELLADRAFT_117508"/>
<dbReference type="GO" id="GO:0005771">
    <property type="term" value="C:multivesicular body"/>
    <property type="evidence" value="ECO:0007669"/>
    <property type="project" value="TreeGrafter"/>
</dbReference>
<gene>
    <name evidence="3" type="ORF">MELLADRAFT_117508</name>
</gene>
<dbReference type="GeneID" id="18926035"/>
<evidence type="ECO:0008006" key="5">
    <source>
        <dbReference type="Google" id="ProtNLM"/>
    </source>
</evidence>
<name>F4RY41_MELLP</name>
<dbReference type="EMBL" id="GL883129">
    <property type="protein sequence ID" value="EGG02614.1"/>
    <property type="molecule type" value="Genomic_DNA"/>
</dbReference>
<dbReference type="HOGENOM" id="CLU_021165_1_0_1"/>
<dbReference type="GO" id="GO:0032511">
    <property type="term" value="P:late endosome to vacuole transport via multivesicular body sorting pathway"/>
    <property type="evidence" value="ECO:0007669"/>
    <property type="project" value="TreeGrafter"/>
</dbReference>
<protein>
    <recommendedName>
        <fullName evidence="5">Snf7-domain-containing protein</fullName>
    </recommendedName>
</protein>
<dbReference type="GO" id="GO:0009898">
    <property type="term" value="C:cytoplasmic side of plasma membrane"/>
    <property type="evidence" value="ECO:0007669"/>
    <property type="project" value="TreeGrafter"/>
</dbReference>
<dbReference type="STRING" id="747676.F4RY41"/>
<dbReference type="PANTHER" id="PTHR22761:SF96">
    <property type="entry name" value="BCDNA.GH08385"/>
    <property type="match status" value="1"/>
</dbReference>
<reference evidence="4" key="1">
    <citation type="journal article" date="2011" name="Proc. Natl. Acad. Sci. U.S.A.">
        <title>Obligate biotrophy features unraveled by the genomic analysis of rust fungi.</title>
        <authorList>
            <person name="Duplessis S."/>
            <person name="Cuomo C.A."/>
            <person name="Lin Y.-C."/>
            <person name="Aerts A."/>
            <person name="Tisserant E."/>
            <person name="Veneault-Fourrey C."/>
            <person name="Joly D.L."/>
            <person name="Hacquard S."/>
            <person name="Amselem J."/>
            <person name="Cantarel B.L."/>
            <person name="Chiu R."/>
            <person name="Coutinho P.M."/>
            <person name="Feau N."/>
            <person name="Field M."/>
            <person name="Frey P."/>
            <person name="Gelhaye E."/>
            <person name="Goldberg J."/>
            <person name="Grabherr M.G."/>
            <person name="Kodira C.D."/>
            <person name="Kohler A."/>
            <person name="Kuees U."/>
            <person name="Lindquist E.A."/>
            <person name="Lucas S.M."/>
            <person name="Mago R."/>
            <person name="Mauceli E."/>
            <person name="Morin E."/>
            <person name="Murat C."/>
            <person name="Pangilinan J.L."/>
            <person name="Park R."/>
            <person name="Pearson M."/>
            <person name="Quesneville H."/>
            <person name="Rouhier N."/>
            <person name="Sakthikumar S."/>
            <person name="Salamov A.A."/>
            <person name="Schmutz J."/>
            <person name="Selles B."/>
            <person name="Shapiro H."/>
            <person name="Tanguay P."/>
            <person name="Tuskan G.A."/>
            <person name="Henrissat B."/>
            <person name="Van de Peer Y."/>
            <person name="Rouze P."/>
            <person name="Ellis J.G."/>
            <person name="Dodds P.N."/>
            <person name="Schein J.E."/>
            <person name="Zhong S."/>
            <person name="Hamelin R.C."/>
            <person name="Grigoriev I.V."/>
            <person name="Szabo L.J."/>
            <person name="Martin F."/>
        </authorList>
    </citation>
    <scope>NUCLEOTIDE SEQUENCE [LARGE SCALE GENOMIC DNA]</scope>
    <source>
        <strain evidence="4">98AG31 / pathotype 3-4-7</strain>
    </source>
</reference>
<dbReference type="GO" id="GO:0000815">
    <property type="term" value="C:ESCRT III complex"/>
    <property type="evidence" value="ECO:0007669"/>
    <property type="project" value="TreeGrafter"/>
</dbReference>
<feature type="compositionally biased region" description="Basic and acidic residues" evidence="2">
    <location>
        <begin position="475"/>
        <end position="486"/>
    </location>
</feature>
<dbReference type="Pfam" id="PF03357">
    <property type="entry name" value="Snf7"/>
    <property type="match status" value="1"/>
</dbReference>
<feature type="region of interest" description="Disordered" evidence="2">
    <location>
        <begin position="460"/>
        <end position="486"/>
    </location>
</feature>
<dbReference type="eggNOG" id="KOG2911">
    <property type="taxonomic scope" value="Eukaryota"/>
</dbReference>
<dbReference type="GO" id="GO:0006900">
    <property type="term" value="P:vesicle budding from membrane"/>
    <property type="evidence" value="ECO:0007669"/>
    <property type="project" value="TreeGrafter"/>
</dbReference>
<dbReference type="OrthoDB" id="10250120at2759"/>
<organism evidence="4">
    <name type="scientific">Melampsora larici-populina (strain 98AG31 / pathotype 3-4-7)</name>
    <name type="common">Poplar leaf rust fungus</name>
    <dbReference type="NCBI Taxonomy" id="747676"/>
    <lineage>
        <taxon>Eukaryota</taxon>
        <taxon>Fungi</taxon>
        <taxon>Dikarya</taxon>
        <taxon>Basidiomycota</taxon>
        <taxon>Pucciniomycotina</taxon>
        <taxon>Pucciniomycetes</taxon>
        <taxon>Pucciniales</taxon>
        <taxon>Melampsoraceae</taxon>
        <taxon>Melampsora</taxon>
    </lineage>
</organism>
<dbReference type="InParanoid" id="F4RY41"/>
<dbReference type="InterPro" id="IPR005024">
    <property type="entry name" value="Snf7_fam"/>
</dbReference>
<evidence type="ECO:0000256" key="2">
    <source>
        <dbReference type="SAM" id="MobiDB-lite"/>
    </source>
</evidence>
<dbReference type="Proteomes" id="UP000001072">
    <property type="component" value="Unassembled WGS sequence"/>
</dbReference>
<dbReference type="PANTHER" id="PTHR22761">
    <property type="entry name" value="CHARGED MULTIVESICULAR BODY PROTEIN"/>
    <property type="match status" value="1"/>
</dbReference>
<evidence type="ECO:0000313" key="4">
    <source>
        <dbReference type="Proteomes" id="UP000001072"/>
    </source>
</evidence>
<keyword evidence="1" id="KW-0175">Coiled coil</keyword>
<dbReference type="Gene3D" id="6.10.140.1230">
    <property type="match status" value="1"/>
</dbReference>
<feature type="coiled-coil region" evidence="1">
    <location>
        <begin position="290"/>
        <end position="324"/>
    </location>
</feature>
<dbReference type="VEuPathDB" id="FungiDB:MELLADRAFT_117508"/>
<accession>F4RY41</accession>
<evidence type="ECO:0000313" key="3">
    <source>
        <dbReference type="EMBL" id="EGG02614.1"/>
    </source>
</evidence>
<dbReference type="RefSeq" id="XP_007414016.1">
    <property type="nucleotide sequence ID" value="XM_007413954.1"/>
</dbReference>
<proteinExistence type="predicted"/>
<dbReference type="FunCoup" id="F4RY41">
    <property type="interactions" value="59"/>
</dbReference>
<dbReference type="AlphaFoldDB" id="F4RY41"/>
<evidence type="ECO:0000256" key="1">
    <source>
        <dbReference type="SAM" id="Coils"/>
    </source>
</evidence>
<sequence>MLSSTSTSSSPTDFESLQDYLSTLNEFQSIDRTESLYSDFSTSSQSNPAGYSINLTTWSNIIYQFLRLGLQSIQSSQSTDRLVLHVNDRLLDDFKRPGIGRPFGLYIPISSLSNHEPITLFRLSDFMSLNRPIQTTSSLPYSILSTVLKSLLHTVTGSYFDPDQRLQQLDLNQRWETVKSDWVHLQLVSEAADLVIERYKTTSATFSQLDRLFTLDQFKLEFTSNLFNQSKKNSTFSLTDTTILLKYLHRDRRVLVFDGQIIKFLSPEYLTSNGYATITPPSLTETDTGIISVRETLNRLNQQISSIEKRIQQQTDQAKQYLTNSRKELASSCLRIRKSLNELLTRRLATLDTLQSVYMKIEQASSDVEIMTAYEKSSSTLKSLLSNPKLKLENVERTVEDLQSLVLNENEINEVINGEMNNEINEDEIQIELENLVNLETKGNEVEEMKTLEERMKSLSVPEVMEDQSSPIKQTESRSEKVLIES</sequence>